<keyword evidence="2" id="KW-1185">Reference proteome</keyword>
<protein>
    <submittedName>
        <fullName evidence="1">Uncharacterized protein</fullName>
    </submittedName>
</protein>
<evidence type="ECO:0000313" key="2">
    <source>
        <dbReference type="Proteomes" id="UP000324536"/>
    </source>
</evidence>
<evidence type="ECO:0000313" key="1">
    <source>
        <dbReference type="EMBL" id="QEO18648.1"/>
    </source>
</evidence>
<dbReference type="OrthoDB" id="7596417at2"/>
<sequence length="138" mass="15571">MMASLVTGCVSESQQIQSKEDHLAAAGFAVKAASTPKQQTMLNSLPQHRFIKRVKGDKVFYVYADTAVCDCLYVGDQAAYDHYQQYRQAKALADEQQMTAIEYQNAEWDWGGWGPWGPGWTAWNPAWGNWDPGMYPGW</sequence>
<name>A0A5C1YSQ6_9PROT</name>
<accession>A0A5C1YSQ6</accession>
<reference evidence="1 2" key="1">
    <citation type="submission" date="2019-09" db="EMBL/GenBank/DDBJ databases">
        <title>Genome sequencing of strain KACC 21233.</title>
        <authorList>
            <person name="Heo J."/>
            <person name="Kim S.-J."/>
            <person name="Kim J.-S."/>
            <person name="Hong S.-B."/>
            <person name="Kwon S.-W."/>
        </authorList>
    </citation>
    <scope>NUCLEOTIDE SEQUENCE [LARGE SCALE GENOMIC DNA]</scope>
    <source>
        <strain evidence="1 2">KACC 21233</strain>
    </source>
</reference>
<proteinExistence type="predicted"/>
<dbReference type="Proteomes" id="UP000324536">
    <property type="component" value="Chromosome"/>
</dbReference>
<gene>
    <name evidence="1" type="ORF">FLP30_08720</name>
</gene>
<dbReference type="KEGG" id="acek:FLP30_08720"/>
<dbReference type="AlphaFoldDB" id="A0A5C1YSQ6"/>
<dbReference type="EMBL" id="CP043506">
    <property type="protein sequence ID" value="QEO18648.1"/>
    <property type="molecule type" value="Genomic_DNA"/>
</dbReference>
<organism evidence="1 2">
    <name type="scientific">Acetobacter vaccinii</name>
    <dbReference type="NCBI Taxonomy" id="2592655"/>
    <lineage>
        <taxon>Bacteria</taxon>
        <taxon>Pseudomonadati</taxon>
        <taxon>Pseudomonadota</taxon>
        <taxon>Alphaproteobacteria</taxon>
        <taxon>Acetobacterales</taxon>
        <taxon>Acetobacteraceae</taxon>
        <taxon>Acetobacter</taxon>
    </lineage>
</organism>